<evidence type="ECO:0000313" key="3">
    <source>
        <dbReference type="EMBL" id="KAK1602169.1"/>
    </source>
</evidence>
<sequence length="283" mass="31798">MIKKNLKEWEECLPHVEFAYNRAVHSTTELCPFEVVYGFKPITPLDLLPLPIHERVNMEASKRADFVKKIHVKTKELIEKKGKSNAARKNKKRKEMLFKPGDLVWVHFRKDRFPKLRKSKLLPRGAGPYKVLAKINDNAYSIDLPEDEFGVSNSFNVADLTPYDGEDLGAYEEEPSIARGGEEQLDVKMDVKLDMELDMKTSHGRAREEREACARGEEAVRPVPSGPTGQAGQPDCDTEVEAITDGAPEGSYELVYEEPDLSGGVEGVDYGIVYGPDDTEVEE</sequence>
<accession>A0AAD8QHJ1</accession>
<comment type="caution">
    <text evidence="3">The sequence shown here is derived from an EMBL/GenBank/DDBJ whole genome shotgun (WGS) entry which is preliminary data.</text>
</comment>
<protein>
    <recommendedName>
        <fullName evidence="2">Tf2-1-like SH3-like domain-containing protein</fullName>
    </recommendedName>
</protein>
<dbReference type="PANTHER" id="PTHR35046">
    <property type="entry name" value="ZINC KNUCKLE (CCHC-TYPE) FAMILY PROTEIN"/>
    <property type="match status" value="1"/>
</dbReference>
<gene>
    <name evidence="3" type="ORF">QYE76_017568</name>
</gene>
<dbReference type="InterPro" id="IPR056924">
    <property type="entry name" value="SH3_Tf2-1"/>
</dbReference>
<feature type="region of interest" description="Disordered" evidence="1">
    <location>
        <begin position="215"/>
        <end position="237"/>
    </location>
</feature>
<dbReference type="Proteomes" id="UP001231189">
    <property type="component" value="Unassembled WGS sequence"/>
</dbReference>
<feature type="region of interest" description="Disordered" evidence="1">
    <location>
        <begin position="260"/>
        <end position="283"/>
    </location>
</feature>
<evidence type="ECO:0000256" key="1">
    <source>
        <dbReference type="SAM" id="MobiDB-lite"/>
    </source>
</evidence>
<evidence type="ECO:0000259" key="2">
    <source>
        <dbReference type="Pfam" id="PF24626"/>
    </source>
</evidence>
<name>A0AAD8QHJ1_LOLMU</name>
<dbReference type="GO" id="GO:0003676">
    <property type="term" value="F:nucleic acid binding"/>
    <property type="evidence" value="ECO:0007669"/>
    <property type="project" value="InterPro"/>
</dbReference>
<feature type="domain" description="Tf2-1-like SH3-like" evidence="2">
    <location>
        <begin position="101"/>
        <end position="163"/>
    </location>
</feature>
<proteinExistence type="predicted"/>
<dbReference type="PANTHER" id="PTHR35046:SF9">
    <property type="entry name" value="RNA-DIRECTED DNA POLYMERASE"/>
    <property type="match status" value="1"/>
</dbReference>
<dbReference type="AlphaFoldDB" id="A0AAD8QHJ1"/>
<keyword evidence="4" id="KW-1185">Reference proteome</keyword>
<dbReference type="Gene3D" id="3.30.420.10">
    <property type="entry name" value="Ribonuclease H-like superfamily/Ribonuclease H"/>
    <property type="match status" value="1"/>
</dbReference>
<organism evidence="3 4">
    <name type="scientific">Lolium multiflorum</name>
    <name type="common">Italian ryegrass</name>
    <name type="synonym">Lolium perenne subsp. multiflorum</name>
    <dbReference type="NCBI Taxonomy" id="4521"/>
    <lineage>
        <taxon>Eukaryota</taxon>
        <taxon>Viridiplantae</taxon>
        <taxon>Streptophyta</taxon>
        <taxon>Embryophyta</taxon>
        <taxon>Tracheophyta</taxon>
        <taxon>Spermatophyta</taxon>
        <taxon>Magnoliopsida</taxon>
        <taxon>Liliopsida</taxon>
        <taxon>Poales</taxon>
        <taxon>Poaceae</taxon>
        <taxon>BOP clade</taxon>
        <taxon>Pooideae</taxon>
        <taxon>Poodae</taxon>
        <taxon>Poeae</taxon>
        <taxon>Poeae Chloroplast Group 2 (Poeae type)</taxon>
        <taxon>Loliodinae</taxon>
        <taxon>Loliinae</taxon>
        <taxon>Lolium</taxon>
    </lineage>
</organism>
<reference evidence="3" key="1">
    <citation type="submission" date="2023-07" db="EMBL/GenBank/DDBJ databases">
        <title>A chromosome-level genome assembly of Lolium multiflorum.</title>
        <authorList>
            <person name="Chen Y."/>
            <person name="Copetti D."/>
            <person name="Kolliker R."/>
            <person name="Studer B."/>
        </authorList>
    </citation>
    <scope>NUCLEOTIDE SEQUENCE</scope>
    <source>
        <strain evidence="3">02402/16</strain>
        <tissue evidence="3">Leaf</tissue>
    </source>
</reference>
<dbReference type="InterPro" id="IPR036397">
    <property type="entry name" value="RNaseH_sf"/>
</dbReference>
<dbReference type="EMBL" id="JAUUTY010000311">
    <property type="protein sequence ID" value="KAK1602169.1"/>
    <property type="molecule type" value="Genomic_DNA"/>
</dbReference>
<evidence type="ECO:0000313" key="4">
    <source>
        <dbReference type="Proteomes" id="UP001231189"/>
    </source>
</evidence>
<dbReference type="Pfam" id="PF24626">
    <property type="entry name" value="SH3_Tf2-1"/>
    <property type="match status" value="1"/>
</dbReference>